<accession>A0AB34L8B4</accession>
<gene>
    <name evidence="2" type="ORF">M091_1646</name>
</gene>
<keyword evidence="1 2" id="KW-0812">Transmembrane</keyword>
<reference evidence="2 3" key="1">
    <citation type="submission" date="2014-04" db="EMBL/GenBank/DDBJ databases">
        <authorList>
            <person name="Sears C."/>
            <person name="Carroll K."/>
            <person name="Sack B.R."/>
            <person name="Qadri F."/>
            <person name="Myers L.L."/>
            <person name="Chung G.-T."/>
            <person name="Escheverria P."/>
            <person name="Fraser C.M."/>
            <person name="Sadzewicz L."/>
            <person name="Shefchek K.A."/>
            <person name="Tallon L."/>
            <person name="Das S.P."/>
            <person name="Daugherty S."/>
            <person name="Mongodin E.F."/>
        </authorList>
    </citation>
    <scope>NUCLEOTIDE SEQUENCE [LARGE SCALE GENOMIC DNA]</scope>
    <source>
        <strain evidence="2 3">3776 D15 i</strain>
    </source>
</reference>
<evidence type="ECO:0000313" key="2">
    <source>
        <dbReference type="EMBL" id="KDS36001.1"/>
    </source>
</evidence>
<comment type="caution">
    <text evidence="2">The sequence shown here is derived from an EMBL/GenBank/DDBJ whole genome shotgun (WGS) entry which is preliminary data.</text>
</comment>
<protein>
    <submittedName>
        <fullName evidence="2">Transmembrane protein</fullName>
    </submittedName>
</protein>
<sequence length="298" mass="34032">MEQRKIEHITLHLIVFGTIAIIGVLARQTVLHYGWDEFSSYLILVVCSIVIGAIYLNLQMAFRQLLSPTIERCFTRFECYRNKAVAVEPSIVHQELIESTIDTEPIVSVSEPEIETTSDTTEEVSIPSLSESNENMVELPKEEVPPASISNIPIEVLNQPSEYEISRVNAMAEKERASQEKLDKVIAYTKQTLVLYLDETALNRLCRYVTEYYLSDTLPKVEPIKVDSQLKTIDIMHFGWNIGKAFGKPRLQTATFIKKVFAHTLRDSEISTIERKMSHTESECKIKLDRKVGVQQYC</sequence>
<dbReference type="AlphaFoldDB" id="A0AB34L8B4"/>
<keyword evidence="1" id="KW-1133">Transmembrane helix</keyword>
<dbReference type="Proteomes" id="UP000027850">
    <property type="component" value="Unassembled WGS sequence"/>
</dbReference>
<name>A0AB34L8B4_PARDI</name>
<evidence type="ECO:0000313" key="3">
    <source>
        <dbReference type="Proteomes" id="UP000027850"/>
    </source>
</evidence>
<keyword evidence="1" id="KW-0472">Membrane</keyword>
<feature type="transmembrane region" description="Helical" evidence="1">
    <location>
        <begin position="9"/>
        <end position="26"/>
    </location>
</feature>
<proteinExistence type="predicted"/>
<feature type="transmembrane region" description="Helical" evidence="1">
    <location>
        <begin position="38"/>
        <end position="58"/>
    </location>
</feature>
<organism evidence="2 3">
    <name type="scientific">Parabacteroides distasonis str. 3776 D15 i</name>
    <dbReference type="NCBI Taxonomy" id="1339342"/>
    <lineage>
        <taxon>Bacteria</taxon>
        <taxon>Pseudomonadati</taxon>
        <taxon>Bacteroidota</taxon>
        <taxon>Bacteroidia</taxon>
        <taxon>Bacteroidales</taxon>
        <taxon>Tannerellaceae</taxon>
        <taxon>Parabacteroides</taxon>
    </lineage>
</organism>
<dbReference type="RefSeq" id="WP_036617142.1">
    <property type="nucleotide sequence ID" value="NZ_JNHK01000092.1"/>
</dbReference>
<evidence type="ECO:0000256" key="1">
    <source>
        <dbReference type="SAM" id="Phobius"/>
    </source>
</evidence>
<dbReference type="EMBL" id="JNHK01000092">
    <property type="protein sequence ID" value="KDS36001.1"/>
    <property type="molecule type" value="Genomic_DNA"/>
</dbReference>